<dbReference type="Pfam" id="PF12627">
    <property type="entry name" value="PolyA_pol_RNAbd"/>
    <property type="match status" value="1"/>
</dbReference>
<dbReference type="InterPro" id="IPR043519">
    <property type="entry name" value="NT_sf"/>
</dbReference>
<gene>
    <name evidence="11" type="ORF">JF290_10490</name>
</gene>
<dbReference type="AlphaFoldDB" id="A0A8J7JC42"/>
<dbReference type="InterPro" id="IPR050264">
    <property type="entry name" value="Bact_CCA-adding_enz_type3_sf"/>
</dbReference>
<dbReference type="SUPFAM" id="SSF81301">
    <property type="entry name" value="Nucleotidyltransferase"/>
    <property type="match status" value="1"/>
</dbReference>
<evidence type="ECO:0000313" key="11">
    <source>
        <dbReference type="EMBL" id="MBJ6371954.1"/>
    </source>
</evidence>
<evidence type="ECO:0000256" key="6">
    <source>
        <dbReference type="ARBA" id="ARBA00022741"/>
    </source>
</evidence>
<dbReference type="Gene3D" id="1.10.3090.10">
    <property type="entry name" value="cca-adding enzyme, domain 2"/>
    <property type="match status" value="1"/>
</dbReference>
<dbReference type="GO" id="GO:0008033">
    <property type="term" value="P:tRNA processing"/>
    <property type="evidence" value="ECO:0007669"/>
    <property type="project" value="UniProtKB-KW"/>
</dbReference>
<keyword evidence="2 8" id="KW-0808">Transferase</keyword>
<keyword evidence="5" id="KW-0479">Metal-binding</keyword>
<dbReference type="GO" id="GO:0000166">
    <property type="term" value="F:nucleotide binding"/>
    <property type="evidence" value="ECO:0007669"/>
    <property type="project" value="UniProtKB-KW"/>
</dbReference>
<keyword evidence="12" id="KW-1185">Reference proteome</keyword>
<dbReference type="GO" id="GO:0000049">
    <property type="term" value="F:tRNA binding"/>
    <property type="evidence" value="ECO:0007669"/>
    <property type="project" value="TreeGrafter"/>
</dbReference>
<feature type="domain" description="tRNA nucleotidyltransferase/poly(A) polymerase RNA and SrmB- binding" evidence="10">
    <location>
        <begin position="183"/>
        <end position="240"/>
    </location>
</feature>
<dbReference type="GO" id="GO:0016779">
    <property type="term" value="F:nucleotidyltransferase activity"/>
    <property type="evidence" value="ECO:0007669"/>
    <property type="project" value="UniProtKB-KW"/>
</dbReference>
<evidence type="ECO:0000256" key="8">
    <source>
        <dbReference type="RuleBase" id="RU003953"/>
    </source>
</evidence>
<keyword evidence="8" id="KW-0694">RNA-binding</keyword>
<evidence type="ECO:0000256" key="5">
    <source>
        <dbReference type="ARBA" id="ARBA00022723"/>
    </source>
</evidence>
<name>A0A8J7JC42_9RHOB</name>
<keyword evidence="7" id="KW-0460">Magnesium</keyword>
<evidence type="ECO:0000256" key="7">
    <source>
        <dbReference type="ARBA" id="ARBA00022842"/>
    </source>
</evidence>
<comment type="caution">
    <text evidence="11">The sequence shown here is derived from an EMBL/GenBank/DDBJ whole genome shotgun (WGS) entry which is preliminary data.</text>
</comment>
<dbReference type="Pfam" id="PF01743">
    <property type="entry name" value="PolyA_pol"/>
    <property type="match status" value="1"/>
</dbReference>
<dbReference type="RefSeq" id="WP_199024825.1">
    <property type="nucleotide sequence ID" value="NZ_JAELVR010000006.1"/>
</dbReference>
<sequence length="384" mass="40663">MTRITEPWLTEPATQAVCAALERDGAQVLFVGGCVRNALLGVAVSDIDIATDATPDTVIALAKAAGIKVIPTGVDHGTVTLVRDGVAHEVTTFRRDVATDGRHATVSFSSDVAEDAARRDFTMNALYARPDGTVIDPLDGLPDLAARRVRFIGEARDRIREDYLRSLRYFRFHAWYGDQSKGFDPEAMAAIAANLDGLARLSHERVGGEMLKLLAAPDPSPALAAMRSTGALGQLLPGADDRALAPLVHVEGQAAMSPDPLRRLAVLGGVDVAEALRLSRAQDRRLTAIREAASGSAGPEELGYRLGATDGRDAMLLRLALSGQGWDTALADRIGTGARAVFPIAARDLVPGFSGAELGAELARLEKLWIDSGFTLGRDALLGS</sequence>
<evidence type="ECO:0000256" key="4">
    <source>
        <dbReference type="ARBA" id="ARBA00022695"/>
    </source>
</evidence>
<accession>A0A8J7JC42</accession>
<dbReference type="GO" id="GO:0046872">
    <property type="term" value="F:metal ion binding"/>
    <property type="evidence" value="ECO:0007669"/>
    <property type="project" value="UniProtKB-KW"/>
</dbReference>
<dbReference type="Proteomes" id="UP000619079">
    <property type="component" value="Unassembled WGS sequence"/>
</dbReference>
<protein>
    <submittedName>
        <fullName evidence="11">CCA tRNA nucleotidyltransferase</fullName>
    </submittedName>
</protein>
<dbReference type="InterPro" id="IPR032828">
    <property type="entry name" value="PolyA_RNA-bd"/>
</dbReference>
<dbReference type="EMBL" id="JAELVR010000006">
    <property type="protein sequence ID" value="MBJ6371954.1"/>
    <property type="molecule type" value="Genomic_DNA"/>
</dbReference>
<dbReference type="SUPFAM" id="SSF81891">
    <property type="entry name" value="Poly A polymerase C-terminal region-like"/>
    <property type="match status" value="1"/>
</dbReference>
<evidence type="ECO:0000256" key="1">
    <source>
        <dbReference type="ARBA" id="ARBA00001946"/>
    </source>
</evidence>
<evidence type="ECO:0000313" key="12">
    <source>
        <dbReference type="Proteomes" id="UP000619079"/>
    </source>
</evidence>
<feature type="domain" description="Poly A polymerase head" evidence="9">
    <location>
        <begin position="30"/>
        <end position="150"/>
    </location>
</feature>
<dbReference type="PANTHER" id="PTHR46173">
    <property type="entry name" value="CCA TRNA NUCLEOTIDYLTRANSFERASE 1, MITOCHONDRIAL"/>
    <property type="match status" value="1"/>
</dbReference>
<dbReference type="InterPro" id="IPR002646">
    <property type="entry name" value="PolA_pol_head_dom"/>
</dbReference>
<dbReference type="Gene3D" id="3.30.460.10">
    <property type="entry name" value="Beta Polymerase, domain 2"/>
    <property type="match status" value="1"/>
</dbReference>
<proteinExistence type="inferred from homology"/>
<keyword evidence="3" id="KW-0819">tRNA processing</keyword>
<evidence type="ECO:0000259" key="9">
    <source>
        <dbReference type="Pfam" id="PF01743"/>
    </source>
</evidence>
<organism evidence="11 12">
    <name type="scientific">Sedimentitalea arenosa</name>
    <dbReference type="NCBI Taxonomy" id="2798803"/>
    <lineage>
        <taxon>Bacteria</taxon>
        <taxon>Pseudomonadati</taxon>
        <taxon>Pseudomonadota</taxon>
        <taxon>Alphaproteobacteria</taxon>
        <taxon>Rhodobacterales</taxon>
        <taxon>Paracoccaceae</taxon>
        <taxon>Sedimentitalea</taxon>
    </lineage>
</organism>
<reference evidence="11" key="1">
    <citation type="submission" date="2020-12" db="EMBL/GenBank/DDBJ databases">
        <title>Sedimentitalea sp. nov., isolated from sand in Incheon.</title>
        <authorList>
            <person name="Kim W."/>
        </authorList>
    </citation>
    <scope>NUCLEOTIDE SEQUENCE</scope>
    <source>
        <strain evidence="11">CAU 1593</strain>
    </source>
</reference>
<evidence type="ECO:0000256" key="2">
    <source>
        <dbReference type="ARBA" id="ARBA00022679"/>
    </source>
</evidence>
<keyword evidence="4" id="KW-0548">Nucleotidyltransferase</keyword>
<dbReference type="PANTHER" id="PTHR46173:SF1">
    <property type="entry name" value="CCA TRNA NUCLEOTIDYLTRANSFERASE 1, MITOCHONDRIAL"/>
    <property type="match status" value="1"/>
</dbReference>
<evidence type="ECO:0000256" key="3">
    <source>
        <dbReference type="ARBA" id="ARBA00022694"/>
    </source>
</evidence>
<dbReference type="CDD" id="cd05398">
    <property type="entry name" value="NT_ClassII-CCAase"/>
    <property type="match status" value="1"/>
</dbReference>
<keyword evidence="6" id="KW-0547">Nucleotide-binding</keyword>
<evidence type="ECO:0000259" key="10">
    <source>
        <dbReference type="Pfam" id="PF12627"/>
    </source>
</evidence>
<comment type="cofactor">
    <cofactor evidence="1">
        <name>Mg(2+)</name>
        <dbReference type="ChEBI" id="CHEBI:18420"/>
    </cofactor>
</comment>
<comment type="similarity">
    <text evidence="8">Belongs to the tRNA nucleotidyltransferase/poly(A) polymerase family.</text>
</comment>